<name>A0A1V5MIW5_UNCT6</name>
<dbReference type="GO" id="GO:0006817">
    <property type="term" value="P:phosphate ion transport"/>
    <property type="evidence" value="ECO:0007669"/>
    <property type="project" value="UniProtKB-KW"/>
</dbReference>
<keyword evidence="6 7" id="KW-0592">Phosphate transport</keyword>
<evidence type="ECO:0000313" key="9">
    <source>
        <dbReference type="EMBL" id="OPZ93085.1"/>
    </source>
</evidence>
<feature type="domain" description="PhoU" evidence="8">
    <location>
        <begin position="19"/>
        <end position="103"/>
    </location>
</feature>
<comment type="caution">
    <text evidence="9">The sequence shown here is derived from an EMBL/GenBank/DDBJ whole genome shotgun (WGS) entry which is preliminary data.</text>
</comment>
<reference evidence="9" key="1">
    <citation type="submission" date="2017-02" db="EMBL/GenBank/DDBJ databases">
        <title>Delving into the versatile metabolic prowess of the omnipresent phylum Bacteroidetes.</title>
        <authorList>
            <person name="Nobu M.K."/>
            <person name="Mei R."/>
            <person name="Narihiro T."/>
            <person name="Kuroda K."/>
            <person name="Liu W.-T."/>
        </authorList>
    </citation>
    <scope>NUCLEOTIDE SEQUENCE</scope>
    <source>
        <strain evidence="9">ADurb.Bin417</strain>
    </source>
</reference>
<evidence type="ECO:0000256" key="1">
    <source>
        <dbReference type="ARBA" id="ARBA00004496"/>
    </source>
</evidence>
<evidence type="ECO:0000256" key="2">
    <source>
        <dbReference type="ARBA" id="ARBA00008107"/>
    </source>
</evidence>
<dbReference type="EMBL" id="MWAK01000046">
    <property type="protein sequence ID" value="OPZ93085.1"/>
    <property type="molecule type" value="Genomic_DNA"/>
</dbReference>
<dbReference type="PIRSF" id="PIRSF003107">
    <property type="entry name" value="PhoU"/>
    <property type="match status" value="1"/>
</dbReference>
<evidence type="ECO:0000259" key="8">
    <source>
        <dbReference type="Pfam" id="PF01895"/>
    </source>
</evidence>
<dbReference type="PANTHER" id="PTHR42930:SF3">
    <property type="entry name" value="PHOSPHATE-SPECIFIC TRANSPORT SYSTEM ACCESSORY PROTEIN PHOU"/>
    <property type="match status" value="1"/>
</dbReference>
<dbReference type="GO" id="GO:0045936">
    <property type="term" value="P:negative regulation of phosphate metabolic process"/>
    <property type="evidence" value="ECO:0007669"/>
    <property type="project" value="InterPro"/>
</dbReference>
<dbReference type="FunFam" id="1.20.58.220:FF:000004">
    <property type="entry name" value="Phosphate-specific transport system accessory protein PhoU"/>
    <property type="match status" value="1"/>
</dbReference>
<comment type="subunit">
    <text evidence="3 7">Homodimer.</text>
</comment>
<protein>
    <recommendedName>
        <fullName evidence="7">Phosphate-specific transport system accessory protein PhoU</fullName>
    </recommendedName>
</protein>
<dbReference type="Pfam" id="PF01895">
    <property type="entry name" value="PhoU"/>
    <property type="match status" value="2"/>
</dbReference>
<accession>A0A1V5MIW5</accession>
<dbReference type="GO" id="GO:0030643">
    <property type="term" value="P:intracellular phosphate ion homeostasis"/>
    <property type="evidence" value="ECO:0007669"/>
    <property type="project" value="InterPro"/>
</dbReference>
<proteinExistence type="inferred from homology"/>
<comment type="subcellular location">
    <subcellularLocation>
        <location evidence="1 7">Cytoplasm</location>
    </subcellularLocation>
</comment>
<dbReference type="PANTHER" id="PTHR42930">
    <property type="entry name" value="PHOSPHATE-SPECIFIC TRANSPORT SYSTEM ACCESSORY PROTEIN PHOU"/>
    <property type="match status" value="1"/>
</dbReference>
<gene>
    <name evidence="9" type="ORF">BWY73_00500</name>
</gene>
<dbReference type="GO" id="GO:0005737">
    <property type="term" value="C:cytoplasm"/>
    <property type="evidence" value="ECO:0007669"/>
    <property type="project" value="UniProtKB-SubCell"/>
</dbReference>
<dbReference type="InterPro" id="IPR026022">
    <property type="entry name" value="PhoU_dom"/>
</dbReference>
<sequence>MKRQMDLEMQELKRQLILMDSRAEEAITRATRALEQLSPELAQEVIKNDTEIDRMENELEEKTVVFIARHQPLASDLRFIVMVSKIASELERIADLAVDIAQRALELVGQPHIKPLIDIPKLTRLAQQMVNKSIEAFVNLDGDLARFVRSQDDQADFLRDAIYLELTEIISRNGNLAPRAIPLILVARHLERICDHATNIAEDVVFLAEAKTIKHSGAGAA</sequence>
<evidence type="ECO:0000256" key="5">
    <source>
        <dbReference type="ARBA" id="ARBA00022490"/>
    </source>
</evidence>
<keyword evidence="4 7" id="KW-0813">Transport</keyword>
<evidence type="ECO:0000256" key="3">
    <source>
        <dbReference type="ARBA" id="ARBA00011738"/>
    </source>
</evidence>
<comment type="similarity">
    <text evidence="2 7">Belongs to the PhoU family.</text>
</comment>
<feature type="domain" description="PhoU" evidence="8">
    <location>
        <begin position="120"/>
        <end position="204"/>
    </location>
</feature>
<keyword evidence="5 7" id="KW-0963">Cytoplasm</keyword>
<dbReference type="SUPFAM" id="SSF109755">
    <property type="entry name" value="PhoU-like"/>
    <property type="match status" value="1"/>
</dbReference>
<dbReference type="NCBIfam" id="TIGR02135">
    <property type="entry name" value="phoU_full"/>
    <property type="match status" value="1"/>
</dbReference>
<dbReference type="Gene3D" id="1.20.58.220">
    <property type="entry name" value="Phosphate transport system protein phou homolog 2, domain 2"/>
    <property type="match status" value="2"/>
</dbReference>
<comment type="function">
    <text evidence="7">Plays a role in the regulation of phosphate uptake.</text>
</comment>
<dbReference type="Proteomes" id="UP000485484">
    <property type="component" value="Unassembled WGS sequence"/>
</dbReference>
<evidence type="ECO:0000256" key="6">
    <source>
        <dbReference type="ARBA" id="ARBA00022592"/>
    </source>
</evidence>
<evidence type="ECO:0000256" key="4">
    <source>
        <dbReference type="ARBA" id="ARBA00022448"/>
    </source>
</evidence>
<organism evidence="9">
    <name type="scientific">candidate division TA06 bacterium ADurb.Bin417</name>
    <dbReference type="NCBI Taxonomy" id="1852828"/>
    <lineage>
        <taxon>Bacteria</taxon>
        <taxon>Bacteria division TA06</taxon>
    </lineage>
</organism>
<dbReference type="AlphaFoldDB" id="A0A1V5MIW5"/>
<evidence type="ECO:0000256" key="7">
    <source>
        <dbReference type="PIRNR" id="PIRNR003107"/>
    </source>
</evidence>
<dbReference type="InterPro" id="IPR028366">
    <property type="entry name" value="PhoU"/>
</dbReference>
<dbReference type="InterPro" id="IPR038078">
    <property type="entry name" value="PhoU-like_sf"/>
</dbReference>